<evidence type="ECO:0000256" key="6">
    <source>
        <dbReference type="RuleBase" id="RU368066"/>
    </source>
</evidence>
<feature type="transmembrane region" description="Helical" evidence="6">
    <location>
        <begin position="296"/>
        <end position="327"/>
    </location>
</feature>
<comment type="caution">
    <text evidence="6">Lacks conserved residue(s) required for the propagation of feature annotation.</text>
</comment>
<gene>
    <name evidence="7" type="ORF">RIMI_LOCUS19727265</name>
</gene>
<evidence type="ECO:0000256" key="5">
    <source>
        <dbReference type="ARBA" id="ARBA00023136"/>
    </source>
</evidence>
<dbReference type="InterPro" id="IPR007603">
    <property type="entry name" value="Choline_transptr-like"/>
</dbReference>
<comment type="subcellular location">
    <subcellularLocation>
        <location evidence="6">Cell membrane</location>
        <topology evidence="6">Multi-pass membrane protein</topology>
    </subcellularLocation>
    <subcellularLocation>
        <location evidence="1">Membrane</location>
        <topology evidence="1">Multi-pass membrane protein</topology>
    </subcellularLocation>
</comment>
<comment type="similarity">
    <text evidence="2 6">Belongs to the CTL (choline transporter-like) family.</text>
</comment>
<keyword evidence="8" id="KW-1185">Reference proteome</keyword>
<keyword evidence="3 6" id="KW-0812">Transmembrane</keyword>
<evidence type="ECO:0000256" key="4">
    <source>
        <dbReference type="ARBA" id="ARBA00022989"/>
    </source>
</evidence>
<protein>
    <recommendedName>
        <fullName evidence="6">Choline transporter-like protein</fullName>
    </recommendedName>
</protein>
<proteinExistence type="inferred from homology"/>
<accession>A0ABN9MDQ0</accession>
<evidence type="ECO:0000313" key="8">
    <source>
        <dbReference type="Proteomes" id="UP001176940"/>
    </source>
</evidence>
<keyword evidence="5 6" id="KW-0472">Membrane</keyword>
<dbReference type="PANTHER" id="PTHR12385">
    <property type="entry name" value="CHOLINE TRANSPORTER-LIKE (SLC FAMILY 44)"/>
    <property type="match status" value="1"/>
</dbReference>
<dbReference type="Proteomes" id="UP001176940">
    <property type="component" value="Unassembled WGS sequence"/>
</dbReference>
<sequence>MLQVFISGYALMAGATERLIFGYDSYGNVCGRRNSPIPNAPFSGKDMTSRNKCFRFIVSLSKSFPLFNRCVPQNPDCYSKFASVLIDVINEVDFFHRILSGIMAGRDNVVGLSILAVVDRVCEFYSSSSSPPALSIVMVISFRYISTLLVHIFVTLLMFGLLFVTGVLWWLYYDHIHDLSYELETEKENAKFLLGFAIISTLISIVLFVLTFLMRRRIQMTIQLFQVASSFISHIPFLLLQPLWTFLILLFYWILWVSVLLSMGTSGESGSVFCSAQVSSDGQVEYTPLGGIRYMWWYHLFGLIWTSDFFLTCQQFLISGATVTWFLHSEYSRSVQILQHSGGDFMKSHIRYAYKNAGGKPAFTHMRRIFI</sequence>
<dbReference type="PANTHER" id="PTHR12385:SF13">
    <property type="entry name" value="CHOLINE TRANSPORTER-LIKE PROTEIN 3"/>
    <property type="match status" value="1"/>
</dbReference>
<keyword evidence="4 6" id="KW-1133">Transmembrane helix</keyword>
<feature type="transmembrane region" description="Helical" evidence="6">
    <location>
        <begin position="148"/>
        <end position="172"/>
    </location>
</feature>
<reference evidence="7" key="1">
    <citation type="submission" date="2023-07" db="EMBL/GenBank/DDBJ databases">
        <authorList>
            <person name="Stuckert A."/>
        </authorList>
    </citation>
    <scope>NUCLEOTIDE SEQUENCE</scope>
</reference>
<evidence type="ECO:0000313" key="7">
    <source>
        <dbReference type="EMBL" id="CAJ0964896.1"/>
    </source>
</evidence>
<comment type="caution">
    <text evidence="7">The sequence shown here is derived from an EMBL/GenBank/DDBJ whole genome shotgun (WGS) entry which is preliminary data.</text>
</comment>
<feature type="transmembrane region" description="Helical" evidence="6">
    <location>
        <begin position="235"/>
        <end position="255"/>
    </location>
</feature>
<comment type="function">
    <text evidence="6">Choline transporter.</text>
</comment>
<feature type="transmembrane region" description="Helical" evidence="6">
    <location>
        <begin position="192"/>
        <end position="214"/>
    </location>
</feature>
<organism evidence="7 8">
    <name type="scientific">Ranitomeya imitator</name>
    <name type="common">mimic poison frog</name>
    <dbReference type="NCBI Taxonomy" id="111125"/>
    <lineage>
        <taxon>Eukaryota</taxon>
        <taxon>Metazoa</taxon>
        <taxon>Chordata</taxon>
        <taxon>Craniata</taxon>
        <taxon>Vertebrata</taxon>
        <taxon>Euteleostomi</taxon>
        <taxon>Amphibia</taxon>
        <taxon>Batrachia</taxon>
        <taxon>Anura</taxon>
        <taxon>Neobatrachia</taxon>
        <taxon>Hyloidea</taxon>
        <taxon>Dendrobatidae</taxon>
        <taxon>Dendrobatinae</taxon>
        <taxon>Ranitomeya</taxon>
    </lineage>
</organism>
<dbReference type="Pfam" id="PF04515">
    <property type="entry name" value="Choline_transpo"/>
    <property type="match status" value="1"/>
</dbReference>
<dbReference type="EMBL" id="CAUEEQ010063898">
    <property type="protein sequence ID" value="CAJ0964896.1"/>
    <property type="molecule type" value="Genomic_DNA"/>
</dbReference>
<evidence type="ECO:0000256" key="1">
    <source>
        <dbReference type="ARBA" id="ARBA00004141"/>
    </source>
</evidence>
<evidence type="ECO:0000256" key="3">
    <source>
        <dbReference type="ARBA" id="ARBA00022692"/>
    </source>
</evidence>
<name>A0ABN9MDQ0_9NEOB</name>
<evidence type="ECO:0000256" key="2">
    <source>
        <dbReference type="ARBA" id="ARBA00007168"/>
    </source>
</evidence>